<evidence type="ECO:0000256" key="4">
    <source>
        <dbReference type="ARBA" id="ARBA00023212"/>
    </source>
</evidence>
<name>E9G1C1_DAPPU</name>
<evidence type="ECO:0000256" key="6">
    <source>
        <dbReference type="ARBA" id="ARBA00038411"/>
    </source>
</evidence>
<proteinExistence type="inferred from homology"/>
<dbReference type="AlphaFoldDB" id="E9G1C1"/>
<dbReference type="KEGG" id="dpx:DAPPUDRAFT_97802"/>
<comment type="subcellular location">
    <subcellularLocation>
        <location evidence="1">Cytoplasm</location>
        <location evidence="1">Cytoskeleton</location>
        <location evidence="1">Cilium basal body</location>
    </subcellularLocation>
</comment>
<reference evidence="8 9" key="1">
    <citation type="journal article" date="2011" name="Science">
        <title>The ecoresponsive genome of Daphnia pulex.</title>
        <authorList>
            <person name="Colbourne J.K."/>
            <person name="Pfrender M.E."/>
            <person name="Gilbert D."/>
            <person name="Thomas W.K."/>
            <person name="Tucker A."/>
            <person name="Oakley T.H."/>
            <person name="Tokishita S."/>
            <person name="Aerts A."/>
            <person name="Arnold G.J."/>
            <person name="Basu M.K."/>
            <person name="Bauer D.J."/>
            <person name="Caceres C.E."/>
            <person name="Carmel L."/>
            <person name="Casola C."/>
            <person name="Choi J.H."/>
            <person name="Detter J.C."/>
            <person name="Dong Q."/>
            <person name="Dusheyko S."/>
            <person name="Eads B.D."/>
            <person name="Frohlich T."/>
            <person name="Geiler-Samerotte K.A."/>
            <person name="Gerlach D."/>
            <person name="Hatcher P."/>
            <person name="Jogdeo S."/>
            <person name="Krijgsveld J."/>
            <person name="Kriventseva E.V."/>
            <person name="Kultz D."/>
            <person name="Laforsch C."/>
            <person name="Lindquist E."/>
            <person name="Lopez J."/>
            <person name="Manak J.R."/>
            <person name="Muller J."/>
            <person name="Pangilinan J."/>
            <person name="Patwardhan R.P."/>
            <person name="Pitluck S."/>
            <person name="Pritham E.J."/>
            <person name="Rechtsteiner A."/>
            <person name="Rho M."/>
            <person name="Rogozin I.B."/>
            <person name="Sakarya O."/>
            <person name="Salamov A."/>
            <person name="Schaack S."/>
            <person name="Shapiro H."/>
            <person name="Shiga Y."/>
            <person name="Skalitzky C."/>
            <person name="Smith Z."/>
            <person name="Souvorov A."/>
            <person name="Sung W."/>
            <person name="Tang Z."/>
            <person name="Tsuchiya D."/>
            <person name="Tu H."/>
            <person name="Vos H."/>
            <person name="Wang M."/>
            <person name="Wolf Y.I."/>
            <person name="Yamagata H."/>
            <person name="Yamada T."/>
            <person name="Ye Y."/>
            <person name="Shaw J.R."/>
            <person name="Andrews J."/>
            <person name="Crease T.J."/>
            <person name="Tang H."/>
            <person name="Lucas S.M."/>
            <person name="Robertson H.M."/>
            <person name="Bork P."/>
            <person name="Koonin E.V."/>
            <person name="Zdobnov E.M."/>
            <person name="Grigoriev I.V."/>
            <person name="Lynch M."/>
            <person name="Boore J.L."/>
        </authorList>
    </citation>
    <scope>NUCLEOTIDE SEQUENCE [LARGE SCALE GENOMIC DNA]</scope>
</reference>
<dbReference type="OMA" id="DVAYWCH"/>
<dbReference type="STRING" id="6669.E9G1C1"/>
<evidence type="ECO:0000256" key="2">
    <source>
        <dbReference type="ARBA" id="ARBA00022490"/>
    </source>
</evidence>
<evidence type="ECO:0000313" key="9">
    <source>
        <dbReference type="Proteomes" id="UP000000305"/>
    </source>
</evidence>
<comment type="similarity">
    <text evidence="6">Belongs to the B9D family.</text>
</comment>
<evidence type="ECO:0000256" key="5">
    <source>
        <dbReference type="ARBA" id="ARBA00023273"/>
    </source>
</evidence>
<dbReference type="GO" id="GO:0060271">
    <property type="term" value="P:cilium assembly"/>
    <property type="evidence" value="ECO:0000318"/>
    <property type="project" value="GO_Central"/>
</dbReference>
<dbReference type="Pfam" id="PF07162">
    <property type="entry name" value="B9-C2"/>
    <property type="match status" value="1"/>
</dbReference>
<keyword evidence="5" id="KW-0966">Cell projection</keyword>
<keyword evidence="3" id="KW-0970">Cilium biogenesis/degradation</keyword>
<dbReference type="EMBL" id="GL732529">
    <property type="protein sequence ID" value="EFX86660.1"/>
    <property type="molecule type" value="Genomic_DNA"/>
</dbReference>
<keyword evidence="4" id="KW-0206">Cytoskeleton</keyword>
<keyword evidence="2" id="KW-0963">Cytoplasm</keyword>
<evidence type="ECO:0000256" key="1">
    <source>
        <dbReference type="ARBA" id="ARBA00004120"/>
    </source>
</evidence>
<evidence type="ECO:0000313" key="8">
    <source>
        <dbReference type="EMBL" id="EFX86660.1"/>
    </source>
</evidence>
<dbReference type="FunCoup" id="E9G1C1">
    <property type="interactions" value="31"/>
</dbReference>
<organism evidence="8 9">
    <name type="scientific">Daphnia pulex</name>
    <name type="common">Water flea</name>
    <dbReference type="NCBI Taxonomy" id="6669"/>
    <lineage>
        <taxon>Eukaryota</taxon>
        <taxon>Metazoa</taxon>
        <taxon>Ecdysozoa</taxon>
        <taxon>Arthropoda</taxon>
        <taxon>Crustacea</taxon>
        <taxon>Branchiopoda</taxon>
        <taxon>Diplostraca</taxon>
        <taxon>Cladocera</taxon>
        <taxon>Anomopoda</taxon>
        <taxon>Daphniidae</taxon>
        <taxon>Daphnia</taxon>
    </lineage>
</organism>
<dbReference type="InterPro" id="IPR010796">
    <property type="entry name" value="C2_B9-type_dom"/>
</dbReference>
<evidence type="ECO:0000256" key="7">
    <source>
        <dbReference type="ARBA" id="ARBA00039272"/>
    </source>
</evidence>
<dbReference type="PhylomeDB" id="E9G1C1"/>
<protein>
    <recommendedName>
        <fullName evidence="7">B9 domain-containing protein 2</fullName>
    </recommendedName>
</protein>
<keyword evidence="9" id="KW-1185">Reference proteome</keyword>
<dbReference type="Proteomes" id="UP000000305">
    <property type="component" value="Unassembled WGS sequence"/>
</dbReference>
<dbReference type="eggNOG" id="KOG4028">
    <property type="taxonomic scope" value="Eukaryota"/>
</dbReference>
<dbReference type="HOGENOM" id="CLU_084934_2_1_1"/>
<gene>
    <name evidence="8" type="ORF">DAPPUDRAFT_97802</name>
</gene>
<dbReference type="GO" id="GO:0036038">
    <property type="term" value="C:MKS complex"/>
    <property type="evidence" value="ECO:0000318"/>
    <property type="project" value="GO_Central"/>
</dbReference>
<dbReference type="PANTHER" id="PTHR12968:SF2">
    <property type="entry name" value="B9 DOMAIN-CONTAINING PROTEIN 2"/>
    <property type="match status" value="1"/>
</dbReference>
<dbReference type="PROSITE" id="PS51381">
    <property type="entry name" value="C2_B9"/>
    <property type="match status" value="1"/>
</dbReference>
<dbReference type="InParanoid" id="E9G1C1"/>
<evidence type="ECO:0000256" key="3">
    <source>
        <dbReference type="ARBA" id="ARBA00022794"/>
    </source>
</evidence>
<dbReference type="PANTHER" id="PTHR12968">
    <property type="entry name" value="B9 DOMAIN-CONTAINING"/>
    <property type="match status" value="1"/>
</dbReference>
<dbReference type="OrthoDB" id="184109at2759"/>
<sequence length="175" mass="19768">MAELHLIGQIIGGTEFSEKSICCRWQLSSGENWRVLEGATEGQTQLDTPQIGSVSSWNHPLDVHWATRGLQGWPQIHLQIYHLDDYSRTNLIGYASASIPTRPGIHYIDAPAWRPLGTFTEELMRHFIGGGVELADAERIQNGADRSRLRTEATGRVYLEIGLVFRDFKKFGIEY</sequence>
<accession>E9G1C1</accession>